<accession>A0AAD8L4X6</accession>
<evidence type="ECO:0000256" key="1">
    <source>
        <dbReference type="SAM" id="Phobius"/>
    </source>
</evidence>
<keyword evidence="1" id="KW-1133">Transmembrane helix</keyword>
<feature type="transmembrane region" description="Helical" evidence="1">
    <location>
        <begin position="20"/>
        <end position="41"/>
    </location>
</feature>
<evidence type="ECO:0000313" key="3">
    <source>
        <dbReference type="Proteomes" id="UP001229421"/>
    </source>
</evidence>
<reference evidence="2" key="1">
    <citation type="journal article" date="2023" name="bioRxiv">
        <title>Improved chromosome-level genome assembly for marigold (Tagetes erecta).</title>
        <authorList>
            <person name="Jiang F."/>
            <person name="Yuan L."/>
            <person name="Wang S."/>
            <person name="Wang H."/>
            <person name="Xu D."/>
            <person name="Wang A."/>
            <person name="Fan W."/>
        </authorList>
    </citation>
    <scope>NUCLEOTIDE SEQUENCE</scope>
    <source>
        <strain evidence="2">WSJ</strain>
        <tissue evidence="2">Leaf</tissue>
    </source>
</reference>
<keyword evidence="1" id="KW-0472">Membrane</keyword>
<dbReference type="Proteomes" id="UP001229421">
    <property type="component" value="Unassembled WGS sequence"/>
</dbReference>
<keyword evidence="3" id="KW-1185">Reference proteome</keyword>
<protein>
    <submittedName>
        <fullName evidence="2">Uncharacterized protein</fullName>
    </submittedName>
</protein>
<keyword evidence="1" id="KW-0812">Transmembrane</keyword>
<dbReference type="AlphaFoldDB" id="A0AAD8L4X6"/>
<comment type="caution">
    <text evidence="2">The sequence shown here is derived from an EMBL/GenBank/DDBJ whole genome shotgun (WGS) entry which is preliminary data.</text>
</comment>
<sequence>MIKLWDSLCVIAKVTDYVNYLFVVIKLCWSWLYLYFVLFCVPHPTWEFGKLSSHILNQTSLDSHASLFRSDHSSLFRSDVLHSDAATKRSYV</sequence>
<gene>
    <name evidence="2" type="ORF">QVD17_09579</name>
</gene>
<proteinExistence type="predicted"/>
<name>A0AAD8L4X6_TARER</name>
<organism evidence="2 3">
    <name type="scientific">Tagetes erecta</name>
    <name type="common">African marigold</name>
    <dbReference type="NCBI Taxonomy" id="13708"/>
    <lineage>
        <taxon>Eukaryota</taxon>
        <taxon>Viridiplantae</taxon>
        <taxon>Streptophyta</taxon>
        <taxon>Embryophyta</taxon>
        <taxon>Tracheophyta</taxon>
        <taxon>Spermatophyta</taxon>
        <taxon>Magnoliopsida</taxon>
        <taxon>eudicotyledons</taxon>
        <taxon>Gunneridae</taxon>
        <taxon>Pentapetalae</taxon>
        <taxon>asterids</taxon>
        <taxon>campanulids</taxon>
        <taxon>Asterales</taxon>
        <taxon>Asteraceae</taxon>
        <taxon>Asteroideae</taxon>
        <taxon>Heliantheae alliance</taxon>
        <taxon>Tageteae</taxon>
        <taxon>Tagetes</taxon>
    </lineage>
</organism>
<dbReference type="EMBL" id="JAUHHV010000002">
    <property type="protein sequence ID" value="KAK1432681.1"/>
    <property type="molecule type" value="Genomic_DNA"/>
</dbReference>
<evidence type="ECO:0000313" key="2">
    <source>
        <dbReference type="EMBL" id="KAK1432681.1"/>
    </source>
</evidence>